<dbReference type="AlphaFoldDB" id="A0A9W9KCM1"/>
<reference evidence="1" key="2">
    <citation type="journal article" date="2023" name="IMA Fungus">
        <title>Comparative genomic study of the Penicillium genus elucidates a diverse pangenome and 15 lateral gene transfer events.</title>
        <authorList>
            <person name="Petersen C."/>
            <person name="Sorensen T."/>
            <person name="Nielsen M.R."/>
            <person name="Sondergaard T.E."/>
            <person name="Sorensen J.L."/>
            <person name="Fitzpatrick D.A."/>
            <person name="Frisvad J.C."/>
            <person name="Nielsen K.L."/>
        </authorList>
    </citation>
    <scope>NUCLEOTIDE SEQUENCE</scope>
    <source>
        <strain evidence="1">IBT 30069</strain>
    </source>
</reference>
<sequence>MPRESLSPRFALPGEVSLYQADRVLQKALLYAPSGSVRRSLSTNQACSPMAQQDGWFARGNALTRSIFCHQPNTNSSQTPVYLPRGCPCLGSVRVKKRSRTKDCPWLYLNEVF</sequence>
<dbReference type="OrthoDB" id="10630610at2759"/>
<evidence type="ECO:0000313" key="1">
    <source>
        <dbReference type="EMBL" id="KAJ5101038.1"/>
    </source>
</evidence>
<comment type="caution">
    <text evidence="1">The sequence shown here is derived from an EMBL/GenBank/DDBJ whole genome shotgun (WGS) entry which is preliminary data.</text>
</comment>
<reference evidence="1" key="1">
    <citation type="submission" date="2022-11" db="EMBL/GenBank/DDBJ databases">
        <authorList>
            <person name="Petersen C."/>
        </authorList>
    </citation>
    <scope>NUCLEOTIDE SEQUENCE</scope>
    <source>
        <strain evidence="1">IBT 30069</strain>
    </source>
</reference>
<gene>
    <name evidence="1" type="ORF">N7456_007090</name>
</gene>
<keyword evidence="2" id="KW-1185">Reference proteome</keyword>
<name>A0A9W9KCM1_9EURO</name>
<evidence type="ECO:0000313" key="2">
    <source>
        <dbReference type="Proteomes" id="UP001149165"/>
    </source>
</evidence>
<dbReference type="Proteomes" id="UP001149165">
    <property type="component" value="Unassembled WGS sequence"/>
</dbReference>
<dbReference type="EMBL" id="JAPQKH010000004">
    <property type="protein sequence ID" value="KAJ5101038.1"/>
    <property type="molecule type" value="Genomic_DNA"/>
</dbReference>
<accession>A0A9W9KCM1</accession>
<proteinExistence type="predicted"/>
<organism evidence="1 2">
    <name type="scientific">Penicillium angulare</name>
    <dbReference type="NCBI Taxonomy" id="116970"/>
    <lineage>
        <taxon>Eukaryota</taxon>
        <taxon>Fungi</taxon>
        <taxon>Dikarya</taxon>
        <taxon>Ascomycota</taxon>
        <taxon>Pezizomycotina</taxon>
        <taxon>Eurotiomycetes</taxon>
        <taxon>Eurotiomycetidae</taxon>
        <taxon>Eurotiales</taxon>
        <taxon>Aspergillaceae</taxon>
        <taxon>Penicillium</taxon>
    </lineage>
</organism>
<protein>
    <submittedName>
        <fullName evidence="1">Uncharacterized protein</fullName>
    </submittedName>
</protein>